<dbReference type="SUPFAM" id="SSF47473">
    <property type="entry name" value="EF-hand"/>
    <property type="match status" value="1"/>
</dbReference>
<accession>A0A0G4FPT1</accession>
<dbReference type="InterPro" id="IPR002048">
    <property type="entry name" value="EF_hand_dom"/>
</dbReference>
<dbReference type="VEuPathDB" id="CryptoDB:Cvel_18017"/>
<feature type="region of interest" description="Disordered" evidence="2">
    <location>
        <begin position="1"/>
        <end position="162"/>
    </location>
</feature>
<evidence type="ECO:0000259" key="3">
    <source>
        <dbReference type="PROSITE" id="PS50222"/>
    </source>
</evidence>
<evidence type="ECO:0000313" key="4">
    <source>
        <dbReference type="EMBL" id="CEM16030.1"/>
    </source>
</evidence>
<feature type="compositionally biased region" description="Polar residues" evidence="2">
    <location>
        <begin position="14"/>
        <end position="29"/>
    </location>
</feature>
<gene>
    <name evidence="4" type="ORF">Cvel_18017.t3.CR1</name>
</gene>
<organism evidence="4">
    <name type="scientific">Chromera velia CCMP2878</name>
    <dbReference type="NCBI Taxonomy" id="1169474"/>
    <lineage>
        <taxon>Eukaryota</taxon>
        <taxon>Sar</taxon>
        <taxon>Alveolata</taxon>
        <taxon>Colpodellida</taxon>
        <taxon>Chromeraceae</taxon>
        <taxon>Chromera</taxon>
    </lineage>
</organism>
<dbReference type="InterPro" id="IPR018247">
    <property type="entry name" value="EF_Hand_1_Ca_BS"/>
</dbReference>
<dbReference type="Gene3D" id="1.10.238.10">
    <property type="entry name" value="EF-hand"/>
    <property type="match status" value="1"/>
</dbReference>
<feature type="domain" description="EF-hand" evidence="3">
    <location>
        <begin position="397"/>
        <end position="432"/>
    </location>
</feature>
<keyword evidence="1" id="KW-0106">Calcium</keyword>
<name>A0A0G4FPT1_9ALVE</name>
<protein>
    <recommendedName>
        <fullName evidence="3">EF-hand domain-containing protein</fullName>
    </recommendedName>
</protein>
<sequence length="664" mass="73400">MLSETLVSDDLSPSVASGDQTTHLPSSSGKVRLPSLMKSPTSPSFKHAVSPPSHERVVTPPTMREGDLPSPVEKEKPRLPARRASVSDPSILPSPLNLTGTEEGGRIAPMSSSALRTRRKSRAGGALLPNSASAASTLRKGALSPGGSSPKKEKLPGRNRRMSVEVGPAALRLLGDDEAKVAAMISGDYEKTAEEEAIDKEAFVLLLRKVAPGATQPQYYRIWNILAKKSKPKKKAVSTGLEKDRPGVTFQMLDAELSLALRVRALQLTEEFREKITELYGSTSAGLRALGMEEDRDVPYAEFIDIMTSHGLEYEAARRIFLALDAEAQGFVDSGRIRQLVRLASPSVTLDRIRKMLIANFKKVMDAFTIIRNAEGGGGLSREEFDAGMSLLNVPQSESRMLFAGLHVIDADGSGDVDRFELQAAMRAFAPSHALKDFVMLLRNDIIFQLLDSKMEGKITLAHLVNTIYPDAEPVIHRKFRRASMVARVRRASMQIDKELQPLKDELRKLKMELAAGIQRVHKAAINGGVGGRRETVRVSTPPLVRASFDKQKRLHNVAERTMAETCPQVAQGDYIISQSVSQQRDKQKRLHNVAERTMAETCPQVAQGDYISKALRTKVQEYFRLREKVLEAALEVKIDERPDMLEVFEDHKFHITPTFMGEN</sequence>
<dbReference type="EMBL" id="CDMZ01000519">
    <property type="protein sequence ID" value="CEM16030.1"/>
    <property type="molecule type" value="Genomic_DNA"/>
</dbReference>
<dbReference type="PROSITE" id="PS00018">
    <property type="entry name" value="EF_HAND_1"/>
    <property type="match status" value="1"/>
</dbReference>
<dbReference type="GO" id="GO:0005509">
    <property type="term" value="F:calcium ion binding"/>
    <property type="evidence" value="ECO:0007669"/>
    <property type="project" value="InterPro"/>
</dbReference>
<evidence type="ECO:0000256" key="2">
    <source>
        <dbReference type="SAM" id="MobiDB-lite"/>
    </source>
</evidence>
<dbReference type="PROSITE" id="PS50222">
    <property type="entry name" value="EF_HAND_2"/>
    <property type="match status" value="1"/>
</dbReference>
<dbReference type="InterPro" id="IPR011992">
    <property type="entry name" value="EF-hand-dom_pair"/>
</dbReference>
<feature type="compositionally biased region" description="Basic and acidic residues" evidence="2">
    <location>
        <begin position="64"/>
        <end position="78"/>
    </location>
</feature>
<evidence type="ECO:0000256" key="1">
    <source>
        <dbReference type="ARBA" id="ARBA00022837"/>
    </source>
</evidence>
<proteinExistence type="predicted"/>
<reference evidence="4" key="1">
    <citation type="submission" date="2014-11" db="EMBL/GenBank/DDBJ databases">
        <authorList>
            <person name="Otto D Thomas"/>
            <person name="Naeem Raeece"/>
        </authorList>
    </citation>
    <scope>NUCLEOTIDE SEQUENCE</scope>
</reference>
<dbReference type="AlphaFoldDB" id="A0A0G4FPT1"/>